<evidence type="ECO:0000256" key="2">
    <source>
        <dbReference type="ARBA" id="ARBA00022649"/>
    </source>
</evidence>
<name>A0A6A1TPL6_NEOGA</name>
<dbReference type="InterPro" id="IPR051803">
    <property type="entry name" value="TA_system_RelE-like_toxin"/>
</dbReference>
<organism evidence="3 4">
    <name type="scientific">Neorhizobium galegae</name>
    <name type="common">Rhizobium galegae</name>
    <dbReference type="NCBI Taxonomy" id="399"/>
    <lineage>
        <taxon>Bacteria</taxon>
        <taxon>Pseudomonadati</taxon>
        <taxon>Pseudomonadota</taxon>
        <taxon>Alphaproteobacteria</taxon>
        <taxon>Hyphomicrobiales</taxon>
        <taxon>Rhizobiaceae</taxon>
        <taxon>Rhizobium/Agrobacterium group</taxon>
        <taxon>Neorhizobium</taxon>
    </lineage>
</organism>
<comment type="caution">
    <text evidence="3">The sequence shown here is derived from an EMBL/GenBank/DDBJ whole genome shotgun (WGS) entry which is preliminary data.</text>
</comment>
<dbReference type="Pfam" id="PF05016">
    <property type="entry name" value="ParE_toxin"/>
    <property type="match status" value="1"/>
</dbReference>
<gene>
    <name evidence="3" type="ORF">F4V91_05645</name>
</gene>
<comment type="similarity">
    <text evidence="1">Belongs to the RelE toxin family.</text>
</comment>
<sequence length="99" mass="11668">MKIVYLPRTRADLRWMKEYYTQVFPEGARYARRRFQNAEQLLKDNPQAGRPGALSGTRELVIARTPFLILYRIQADRIEILRIWDGRSFRQLSPTGDPS</sequence>
<dbReference type="PANTHER" id="PTHR33755">
    <property type="entry name" value="TOXIN PARE1-RELATED"/>
    <property type="match status" value="1"/>
</dbReference>
<keyword evidence="2" id="KW-1277">Toxin-antitoxin system</keyword>
<dbReference type="AlphaFoldDB" id="A0A6A1TPL6"/>
<dbReference type="RefSeq" id="WP_151041564.1">
    <property type="nucleotide sequence ID" value="NZ_JANFGR010000001.1"/>
</dbReference>
<dbReference type="Proteomes" id="UP000386575">
    <property type="component" value="Unassembled WGS sequence"/>
</dbReference>
<evidence type="ECO:0000313" key="3">
    <source>
        <dbReference type="EMBL" id="KAB1085955.1"/>
    </source>
</evidence>
<dbReference type="PANTHER" id="PTHR33755:SF6">
    <property type="entry name" value="PLASMID STABILIZATION SYSTEM PROTEIN"/>
    <property type="match status" value="1"/>
</dbReference>
<accession>A0A6A1TPL6</accession>
<dbReference type="EMBL" id="VZUL01000002">
    <property type="protein sequence ID" value="KAB1085955.1"/>
    <property type="molecule type" value="Genomic_DNA"/>
</dbReference>
<dbReference type="InterPro" id="IPR035093">
    <property type="entry name" value="RelE/ParE_toxin_dom_sf"/>
</dbReference>
<protein>
    <submittedName>
        <fullName evidence="3">Type II toxin-antitoxin system RelE/ParE family toxin</fullName>
    </submittedName>
</protein>
<reference evidence="3 4" key="1">
    <citation type="submission" date="2019-09" db="EMBL/GenBank/DDBJ databases">
        <title>Genome sequencing of Ng87 strain.</title>
        <authorList>
            <person name="Karasev E.S."/>
            <person name="Andronov E."/>
        </authorList>
    </citation>
    <scope>NUCLEOTIDE SEQUENCE [LARGE SCALE GENOMIC DNA]</scope>
    <source>
        <strain evidence="3 4">Ng87</strain>
    </source>
</reference>
<evidence type="ECO:0000256" key="1">
    <source>
        <dbReference type="ARBA" id="ARBA00006226"/>
    </source>
</evidence>
<evidence type="ECO:0000313" key="4">
    <source>
        <dbReference type="Proteomes" id="UP000386575"/>
    </source>
</evidence>
<dbReference type="Gene3D" id="3.30.2310.20">
    <property type="entry name" value="RelE-like"/>
    <property type="match status" value="1"/>
</dbReference>
<proteinExistence type="inferred from homology"/>
<dbReference type="InterPro" id="IPR007712">
    <property type="entry name" value="RelE/ParE_toxin"/>
</dbReference>